<dbReference type="Proteomes" id="UP001596160">
    <property type="component" value="Unassembled WGS sequence"/>
</dbReference>
<accession>A0ABW0ANH3</accession>
<sequence>MNDSAQPRQTWSAASPWSGRRAASADIWIVSGSQCAGKTTTARLLAQALPLAAHVEGDEMQRLIVSGARWGVPGDNDPDTGRLTGDAGVQYGLRIRNACLVAAAFSDAGITAIVSDTIINEGFESLIEVLEGRQVHFITLRPPVALLRQRGIDRLPEEIAFLAARYGDSDHPEAATLAERVRAAAEGRALNEFEEVMERGLDRLPPVGLRVDPSGLDPQDVVDLLLKRRAEAAWVVSAGQVAFERVSPAARGGGGARQGPRV</sequence>
<comment type="caution">
    <text evidence="2">The sequence shown here is derived from an EMBL/GenBank/DDBJ whole genome shotgun (WGS) entry which is preliminary data.</text>
</comment>
<dbReference type="RefSeq" id="WP_344479533.1">
    <property type="nucleotide sequence ID" value="NZ_BAAASB010000012.1"/>
</dbReference>
<dbReference type="PROSITE" id="PS50008">
    <property type="entry name" value="PIPLC_Y_DOMAIN"/>
    <property type="match status" value="1"/>
</dbReference>
<protein>
    <recommendedName>
        <fullName evidence="1">PI-PLC Y-box domain-containing protein</fullName>
    </recommendedName>
</protein>
<keyword evidence="3" id="KW-1185">Reference proteome</keyword>
<gene>
    <name evidence="2" type="ORF">ACFPRH_17710</name>
</gene>
<dbReference type="Gene3D" id="3.40.50.300">
    <property type="entry name" value="P-loop containing nucleotide triphosphate hydrolases"/>
    <property type="match status" value="1"/>
</dbReference>
<evidence type="ECO:0000313" key="3">
    <source>
        <dbReference type="Proteomes" id="UP001596160"/>
    </source>
</evidence>
<proteinExistence type="predicted"/>
<dbReference type="InterPro" id="IPR001711">
    <property type="entry name" value="PLipase_C_Pinositol-sp_Y"/>
</dbReference>
<evidence type="ECO:0000313" key="2">
    <source>
        <dbReference type="EMBL" id="MFC5153572.1"/>
    </source>
</evidence>
<name>A0ABW0ANH3_9ACTN</name>
<organism evidence="2 3">
    <name type="scientific">Streptomyces amakusaensis</name>
    <dbReference type="NCBI Taxonomy" id="67271"/>
    <lineage>
        <taxon>Bacteria</taxon>
        <taxon>Bacillati</taxon>
        <taxon>Actinomycetota</taxon>
        <taxon>Actinomycetes</taxon>
        <taxon>Kitasatosporales</taxon>
        <taxon>Streptomycetaceae</taxon>
        <taxon>Streptomyces</taxon>
    </lineage>
</organism>
<dbReference type="EMBL" id="JBHSKP010000010">
    <property type="protein sequence ID" value="MFC5153572.1"/>
    <property type="molecule type" value="Genomic_DNA"/>
</dbReference>
<dbReference type="InterPro" id="IPR027417">
    <property type="entry name" value="P-loop_NTPase"/>
</dbReference>
<dbReference type="SUPFAM" id="SSF52540">
    <property type="entry name" value="P-loop containing nucleoside triphosphate hydrolases"/>
    <property type="match status" value="1"/>
</dbReference>
<feature type="domain" description="PI-PLC Y-box" evidence="1">
    <location>
        <begin position="173"/>
        <end position="219"/>
    </location>
</feature>
<evidence type="ECO:0000259" key="1">
    <source>
        <dbReference type="PROSITE" id="PS50008"/>
    </source>
</evidence>
<reference evidence="3" key="1">
    <citation type="journal article" date="2019" name="Int. J. Syst. Evol. Microbiol.">
        <title>The Global Catalogue of Microorganisms (GCM) 10K type strain sequencing project: providing services to taxonomists for standard genome sequencing and annotation.</title>
        <authorList>
            <consortium name="The Broad Institute Genomics Platform"/>
            <consortium name="The Broad Institute Genome Sequencing Center for Infectious Disease"/>
            <person name="Wu L."/>
            <person name="Ma J."/>
        </authorList>
    </citation>
    <scope>NUCLEOTIDE SEQUENCE [LARGE SCALE GENOMIC DNA]</scope>
    <source>
        <strain evidence="3">PCU 266</strain>
    </source>
</reference>